<dbReference type="Proteomes" id="UP000034074">
    <property type="component" value="Unassembled WGS sequence"/>
</dbReference>
<evidence type="ECO:0000313" key="54">
    <source>
        <dbReference type="Proteomes" id="UP000034547"/>
    </source>
</evidence>
<evidence type="ECO:0000313" key="65">
    <source>
        <dbReference type="Proteomes" id="UP000034872"/>
    </source>
</evidence>
<evidence type="ECO:0000313" key="61">
    <source>
        <dbReference type="Proteomes" id="UP000034758"/>
    </source>
</evidence>
<evidence type="ECO:0000313" key="27">
    <source>
        <dbReference type="EMBL" id="KKH75140.1"/>
    </source>
</evidence>
<dbReference type="Proteomes" id="UP000033814">
    <property type="component" value="Unassembled WGS sequence"/>
</dbReference>
<evidence type="ECO:0000313" key="23">
    <source>
        <dbReference type="EMBL" id="KKH52965.1"/>
    </source>
</evidence>
<evidence type="ECO:0000313" key="58">
    <source>
        <dbReference type="Proteomes" id="UP000034667"/>
    </source>
</evidence>
<dbReference type="EMBL" id="JJPR01000156">
    <property type="protein sequence ID" value="KKG82475.1"/>
    <property type="molecule type" value="Genomic_DNA"/>
</dbReference>
<evidence type="ECO:0000313" key="69">
    <source>
        <dbReference type="Proteomes" id="UP000034944"/>
    </source>
</evidence>
<dbReference type="Proteomes" id="UP000034657">
    <property type="component" value="Unassembled WGS sequence"/>
</dbReference>
<evidence type="ECO:0000313" key="25">
    <source>
        <dbReference type="EMBL" id="KKH63717.1"/>
    </source>
</evidence>
<dbReference type="EMBL" id="JJQJ01000037">
    <property type="protein sequence ID" value="KKH52433.1"/>
    <property type="molecule type" value="Genomic_DNA"/>
</dbReference>
<dbReference type="EMBL" id="JJPQ01000106">
    <property type="protein sequence ID" value="KKG80727.1"/>
    <property type="molecule type" value="Genomic_DNA"/>
</dbReference>
<evidence type="ECO:0000313" key="38">
    <source>
        <dbReference type="Proteomes" id="UP000033864"/>
    </source>
</evidence>
<name>A0A0F8L1P6_METMZ</name>
<dbReference type="Proteomes" id="UP000034925">
    <property type="component" value="Unassembled WGS sequence"/>
</dbReference>
<evidence type="ECO:0000313" key="71">
    <source>
        <dbReference type="Proteomes" id="UP000467371"/>
    </source>
</evidence>
<evidence type="ECO:0000313" key="8">
    <source>
        <dbReference type="EMBL" id="KKG50498.1"/>
    </source>
</evidence>
<dbReference type="EMBL" id="JJQG01000130">
    <property type="protein sequence ID" value="KKH35552.1"/>
    <property type="molecule type" value="Genomic_DNA"/>
</dbReference>
<evidence type="ECO:0000313" key="32">
    <source>
        <dbReference type="EMBL" id="KKH94631.1"/>
    </source>
</evidence>
<dbReference type="EMBL" id="JJQW01000056">
    <property type="protein sequence ID" value="KKH88638.1"/>
    <property type="molecule type" value="Genomic_DNA"/>
</dbReference>
<dbReference type="EMBL" id="JJPF01000020">
    <property type="protein sequence ID" value="KKG46077.1"/>
    <property type="molecule type" value="Genomic_DNA"/>
</dbReference>
<accession>A0A0F8L1P6</accession>
<sequence length="65" mass="7514">MNIKKTGYPEEINVSWYTMDPLHYPVFNQNDGYLGAVLSQSGFLSMERLAEAVRKAKAKMARYPW</sequence>
<dbReference type="EMBL" id="JJPB01000099">
    <property type="protein sequence ID" value="KKG30237.1"/>
    <property type="molecule type" value="Genomic_DNA"/>
</dbReference>
<dbReference type="RefSeq" id="WP_048037945.1">
    <property type="nucleotide sequence ID" value="NZ_AP019780.1"/>
</dbReference>
<dbReference type="Proteomes" id="UP000034950">
    <property type="component" value="Unassembled WGS sequence"/>
</dbReference>
<evidence type="ECO:0000313" key="34">
    <source>
        <dbReference type="EMBL" id="KKI05685.1"/>
    </source>
</evidence>
<dbReference type="Proteomes" id="UP000034944">
    <property type="component" value="Unassembled WGS sequence"/>
</dbReference>
<evidence type="ECO:0000313" key="53">
    <source>
        <dbReference type="Proteomes" id="UP000034409"/>
    </source>
</evidence>
<evidence type="ECO:0000313" key="21">
    <source>
        <dbReference type="EMBL" id="KKH36200.1"/>
    </source>
</evidence>
<dbReference type="EMBL" id="CP042908">
    <property type="protein sequence ID" value="QIB90319.1"/>
    <property type="molecule type" value="Genomic_DNA"/>
</dbReference>
<evidence type="ECO:0000313" key="56">
    <source>
        <dbReference type="Proteomes" id="UP000034597"/>
    </source>
</evidence>
<evidence type="ECO:0000313" key="10">
    <source>
        <dbReference type="EMBL" id="KKG69176.1"/>
    </source>
</evidence>
<evidence type="ECO:0000313" key="63">
    <source>
        <dbReference type="Proteomes" id="UP000034820"/>
    </source>
</evidence>
<evidence type="ECO:0000313" key="14">
    <source>
        <dbReference type="EMBL" id="KKG89097.1"/>
    </source>
</evidence>
<dbReference type="Proteomes" id="UP000034597">
    <property type="component" value="Unassembled WGS sequence"/>
</dbReference>
<evidence type="ECO:0000313" key="15">
    <source>
        <dbReference type="EMBL" id="KKG92826.1"/>
    </source>
</evidence>
<dbReference type="Proteomes" id="UP000034195">
    <property type="component" value="Unassembled WGS sequence"/>
</dbReference>
<dbReference type="EMBL" id="JJPH01000095">
    <property type="protein sequence ID" value="KKG50913.1"/>
    <property type="molecule type" value="Genomic_DNA"/>
</dbReference>
<evidence type="ECO:0000313" key="48">
    <source>
        <dbReference type="Proteomes" id="UP000034151"/>
    </source>
</evidence>
<dbReference type="Proteomes" id="UP000034758">
    <property type="component" value="Unassembled WGS sequence"/>
</dbReference>
<dbReference type="Proteomes" id="UP000034577">
    <property type="component" value="Unassembled WGS sequence"/>
</dbReference>
<dbReference type="Proteomes" id="UP000034151">
    <property type="component" value="Unassembled WGS sequence"/>
</dbReference>
<dbReference type="Proteomes" id="UP000034817">
    <property type="component" value="Unassembled WGS sequence"/>
</dbReference>
<dbReference type="EMBL" id="JJQM01000129">
    <property type="protein sequence ID" value="KKH52965.1"/>
    <property type="molecule type" value="Genomic_DNA"/>
</dbReference>
<evidence type="ECO:0000313" key="17">
    <source>
        <dbReference type="EMBL" id="KKH05498.1"/>
    </source>
</evidence>
<evidence type="ECO:0000313" key="35">
    <source>
        <dbReference type="EMBL" id="KKI06698.1"/>
    </source>
</evidence>
<evidence type="ECO:0000313" key="50">
    <source>
        <dbReference type="Proteomes" id="UP000034232"/>
    </source>
</evidence>
<dbReference type="EMBL" id="JJQS01000067">
    <property type="protein sequence ID" value="KKH75140.1"/>
    <property type="molecule type" value="Genomic_DNA"/>
</dbReference>
<organism evidence="18 63">
    <name type="scientific">Methanosarcina mazei</name>
    <name type="common">Methanosarcina frisia</name>
    <dbReference type="NCBI Taxonomy" id="2209"/>
    <lineage>
        <taxon>Archaea</taxon>
        <taxon>Methanobacteriati</taxon>
        <taxon>Methanobacteriota</taxon>
        <taxon>Stenosarchaea group</taxon>
        <taxon>Methanomicrobia</taxon>
        <taxon>Methanosarcinales</taxon>
        <taxon>Methanosarcinaceae</taxon>
        <taxon>Methanosarcina</taxon>
    </lineage>
</organism>
<evidence type="ECO:0000313" key="6">
    <source>
        <dbReference type="EMBL" id="KKG44787.1"/>
    </source>
</evidence>
<proteinExistence type="predicted"/>
<evidence type="ECO:0000313" key="4">
    <source>
        <dbReference type="EMBL" id="KKG30237.1"/>
    </source>
</evidence>
<dbReference type="PATRIC" id="fig|2209.39.peg.3260"/>
<evidence type="ECO:0000313" key="11">
    <source>
        <dbReference type="EMBL" id="KKG76261.1"/>
    </source>
</evidence>
<evidence type="ECO:0000313" key="16">
    <source>
        <dbReference type="EMBL" id="KKH05280.1"/>
    </source>
</evidence>
<evidence type="ECO:0000313" key="26">
    <source>
        <dbReference type="EMBL" id="KKH68256.1"/>
    </source>
</evidence>
<dbReference type="EMBL" id="JJQQ01000060">
    <property type="protein sequence ID" value="KKH68256.1"/>
    <property type="molecule type" value="Genomic_DNA"/>
</dbReference>
<evidence type="ECO:0000313" key="1">
    <source>
        <dbReference type="EMBL" id="KKF99746.1"/>
    </source>
</evidence>
<dbReference type="EMBL" id="JJQV01000054">
    <property type="protein sequence ID" value="KKH84124.1"/>
    <property type="molecule type" value="Genomic_DNA"/>
</dbReference>
<evidence type="ECO:0000313" key="13">
    <source>
        <dbReference type="EMBL" id="KKG82475.1"/>
    </source>
</evidence>
<dbReference type="Proteomes" id="UP000034842">
    <property type="component" value="Unassembled WGS sequence"/>
</dbReference>
<dbReference type="EMBL" id="JJPP01000155">
    <property type="protein sequence ID" value="KKG76261.1"/>
    <property type="molecule type" value="Genomic_DNA"/>
</dbReference>
<evidence type="ECO:0000313" key="45">
    <source>
        <dbReference type="Proteomes" id="UP000034047"/>
    </source>
</evidence>
<evidence type="ECO:0000313" key="57">
    <source>
        <dbReference type="Proteomes" id="UP000034657"/>
    </source>
</evidence>
<dbReference type="EMBL" id="JJRB01000003">
    <property type="protein sequence ID" value="KKI06698.1"/>
    <property type="molecule type" value="Genomic_DNA"/>
</dbReference>
<evidence type="ECO:0000313" key="19">
    <source>
        <dbReference type="EMBL" id="KKH32271.1"/>
    </source>
</evidence>
<protein>
    <submittedName>
        <fullName evidence="18">Uncharacterized protein</fullName>
    </submittedName>
</protein>
<dbReference type="Proteomes" id="UP000033878">
    <property type="component" value="Unassembled WGS sequence"/>
</dbReference>
<dbReference type="Proteomes" id="UP000034921">
    <property type="component" value="Unassembled WGS sequence"/>
</dbReference>
<dbReference type="Proteomes" id="UP000034243">
    <property type="component" value="Unassembled WGS sequence"/>
</dbReference>
<gene>
    <name evidence="2" type="ORF">DU31_12985</name>
    <name evidence="3" type="ORF">DU34_18990</name>
    <name evidence="6" type="ORF">DU35_00430</name>
    <name evidence="9" type="ORF">DU36_14085</name>
    <name evidence="8" type="ORF">DU38_14440</name>
    <name evidence="7" type="ORF">DU39_14930</name>
    <name evidence="1" type="ORF">DU40_12075</name>
    <name evidence="5" type="ORF">DU41_19495</name>
    <name evidence="16" type="ORF">DU42_17095</name>
    <name evidence="10" type="ORF">DU46_11615</name>
    <name evidence="4" type="ORF">DU49_08990</name>
    <name evidence="21" type="ORF">DU50_13780</name>
    <name evidence="18" type="ORF">DU51_12545</name>
    <name evidence="20" type="ORF">DU54_13225</name>
    <name evidence="11" type="ORF">DU55_00435</name>
    <name evidence="13" type="ORF">DU57_18315</name>
    <name evidence="15" type="ORF">DU59_17260</name>
    <name evidence="19" type="ORF">DU60_04235</name>
    <name evidence="12" type="ORF">DU61_13385</name>
    <name evidence="17" type="ORF">DU62_10085</name>
    <name evidence="14" type="ORF">DU69_11775</name>
    <name evidence="24" type="ORF">DU73_10300</name>
    <name evidence="25" type="ORF">DU75_13075</name>
    <name evidence="23" type="ORF">DU76_12215</name>
    <name evidence="27" type="ORF">DU77_13650</name>
    <name evidence="29" type="ORF">DU78_14040</name>
    <name evidence="32" type="ORF">DU79_14285</name>
    <name evidence="34" type="ORF">DU81_13770</name>
    <name evidence="30" type="ORF">DU82_13435</name>
    <name evidence="35" type="ORF">DU83_14110</name>
    <name evidence="33" type="ORF">DU84_13780</name>
    <name evidence="22" type="ORF">DU85_15675</name>
    <name evidence="28" type="ORF">DU86_12905</name>
    <name evidence="26" type="ORF">DU87_09220</name>
    <name evidence="31" type="ORF">DU88_12910</name>
    <name evidence="36" type="ORF">FQU78_03895</name>
</gene>
<dbReference type="EMBL" id="JJQT01000016">
    <property type="protein sequence ID" value="KKH82974.1"/>
    <property type="molecule type" value="Genomic_DNA"/>
</dbReference>
<evidence type="ECO:0000313" key="55">
    <source>
        <dbReference type="Proteomes" id="UP000034577"/>
    </source>
</evidence>
<dbReference type="EMBL" id="JJQO01000187">
    <property type="protein sequence ID" value="KKH63717.1"/>
    <property type="molecule type" value="Genomic_DNA"/>
</dbReference>
<dbReference type="EMBL" id="JJPX01000165">
    <property type="protein sequence ID" value="KKH05280.1"/>
    <property type="molecule type" value="Genomic_DNA"/>
</dbReference>
<dbReference type="Proteomes" id="UP000034937">
    <property type="component" value="Unassembled WGS sequence"/>
</dbReference>
<evidence type="ECO:0000313" key="41">
    <source>
        <dbReference type="Proteomes" id="UP000033889"/>
    </source>
</evidence>
<reference evidence="37 38" key="1">
    <citation type="journal article" date="2015" name="ISME J.">
        <title>Genomic and phenotypic differentiation among Methanosarcina mazei populations from Columbia River sediment.</title>
        <authorList>
            <person name="Youngblut N.D."/>
            <person name="Wirth J.S."/>
            <person name="Henriksen J.R."/>
            <person name="Smith M."/>
            <person name="Simon H."/>
            <person name="Metcalf W.W."/>
            <person name="Whitaker R.J."/>
        </authorList>
    </citation>
    <scope>NUCLEOTIDE SEQUENCE [LARGE SCALE GENOMIC DNA]</scope>
    <source>
        <strain evidence="19 66">1.F.M.0.5</strain>
        <strain evidence="20 61">1.H.A.1A.1</strain>
        <strain evidence="21 43">1.H.A.1A.3</strain>
        <strain evidence="22 38">1.H.A.1A.6</strain>
        <strain evidence="23 50">1.H.A.2.3</strain>
        <strain evidence="25 60">1.H.A.2.7</strain>
        <strain evidence="24">1.H.A.2.8</strain>
        <strain evidence="26 42">1.H.M.0.1</strain>
        <strain evidence="28 67">1.H.M.1A.1</strain>
        <strain evidence="27 44">1.H.M.1A.2</strain>
        <strain evidence="29 64">1.H.M.1A.3</strain>
        <strain evidence="30 37">1.H.M.2.2</strain>
        <strain evidence="31 68">1.H.M.2.3</strain>
        <strain evidence="32 59">1.H.M.2.4</strain>
        <strain evidence="33 65">1.H.T.2.1</strain>
        <strain evidence="34 40">1.H.T.2.3</strain>
        <strain evidence="35 54">1.H.T.2.5</strain>
        <strain evidence="2 47">2.F.A.2.3</strain>
        <strain evidence="1 56">2.F.T.0.2</strain>
        <strain evidence="3 45">2.F.T.2.6</strain>
        <strain evidence="4 39">3.F.A.1A.3</strain>
        <strain evidence="6 55">3.F.A.2.12</strain>
        <strain evidence="5 58">3.F.A.2.3</strain>
        <strain evidence="7 48">3.F.A.2.5</strain>
        <strain evidence="8 49">3.F.A.2.6</strain>
        <strain evidence="9 51">3.F.A.2.7</strain>
        <strain evidence="10 46">3.H.A.1A.2</strain>
        <strain evidence="11 62">3.H.A.2.4</strain>
        <strain evidence="12 41">3.H.A.2.5</strain>
        <strain evidence="13 70">3.H.A.2.6</strain>
        <strain evidence="15 53">3.H.A.2.8</strain>
        <strain evidence="14 57">3.H.M.1A.1</strain>
        <strain evidence="16 52">3.H.M.2.7</strain>
        <strain evidence="18 63">3.H.T.1A.1</strain>
        <strain evidence="17 69">3.H.T.1A.2</strain>
    </source>
</reference>
<evidence type="ECO:0000313" key="31">
    <source>
        <dbReference type="EMBL" id="KKH88638.1"/>
    </source>
</evidence>
<dbReference type="Proteomes" id="UP000034040">
    <property type="component" value="Unassembled WGS sequence"/>
</dbReference>
<evidence type="ECO:0000313" key="66">
    <source>
        <dbReference type="Proteomes" id="UP000034921"/>
    </source>
</evidence>
<dbReference type="EMBL" id="JJPG01000106">
    <property type="protein sequence ID" value="KKG50498.1"/>
    <property type="molecule type" value="Genomic_DNA"/>
</dbReference>
<dbReference type="Proteomes" id="UP000034047">
    <property type="component" value="Unassembled WGS sequence"/>
</dbReference>
<dbReference type="EMBL" id="JJPZ01000169">
    <property type="protein sequence ID" value="KKH05498.1"/>
    <property type="molecule type" value="Genomic_DNA"/>
</dbReference>
<evidence type="ECO:0000313" key="22">
    <source>
        <dbReference type="EMBL" id="KKH52433.1"/>
    </source>
</evidence>
<dbReference type="AlphaFoldDB" id="A0A0F8L1P6"/>
<dbReference type="Proteomes" id="UP000034872">
    <property type="component" value="Unassembled WGS sequence"/>
</dbReference>
<dbReference type="Proteomes" id="UP000033889">
    <property type="component" value="Unassembled WGS sequence"/>
</dbReference>
<evidence type="ECO:0000313" key="62">
    <source>
        <dbReference type="Proteomes" id="UP000034817"/>
    </source>
</evidence>
<dbReference type="Proteomes" id="UP000033885">
    <property type="component" value="Unassembled WGS sequence"/>
</dbReference>
<evidence type="ECO:0000313" key="5">
    <source>
        <dbReference type="EMBL" id="KKG41057.1"/>
    </source>
</evidence>
<dbReference type="EMBL" id="JJQZ01000088">
    <property type="protein sequence ID" value="KKH95860.1"/>
    <property type="molecule type" value="Genomic_DNA"/>
</dbReference>
<dbReference type="EMBL" id="JJOT01000105">
    <property type="protein sequence ID" value="KKF99746.1"/>
    <property type="molecule type" value="Genomic_DNA"/>
</dbReference>
<evidence type="ECO:0000313" key="64">
    <source>
        <dbReference type="Proteomes" id="UP000034842"/>
    </source>
</evidence>
<dbReference type="Proteomes" id="UP000034409">
    <property type="component" value="Unassembled WGS sequence"/>
</dbReference>
<evidence type="ECO:0000313" key="29">
    <source>
        <dbReference type="EMBL" id="KKH82974.1"/>
    </source>
</evidence>
<evidence type="ECO:0000313" key="60">
    <source>
        <dbReference type="Proteomes" id="UP000034692"/>
    </source>
</evidence>
<evidence type="ECO:0000313" key="44">
    <source>
        <dbReference type="Proteomes" id="UP000034040"/>
    </source>
</evidence>
<dbReference type="EMBL" id="JJQE01000018">
    <property type="protein sequence ID" value="KKH32271.1"/>
    <property type="molecule type" value="Genomic_DNA"/>
</dbReference>
<evidence type="ECO:0000313" key="70">
    <source>
        <dbReference type="Proteomes" id="UP000034950"/>
    </source>
</evidence>
<evidence type="ECO:0000313" key="7">
    <source>
        <dbReference type="EMBL" id="KKG46077.1"/>
    </source>
</evidence>
<evidence type="ECO:0000313" key="68">
    <source>
        <dbReference type="Proteomes" id="UP000034937"/>
    </source>
</evidence>
<dbReference type="Proteomes" id="UP000034232">
    <property type="component" value="Unassembled WGS sequence"/>
</dbReference>
<evidence type="ECO:0000313" key="20">
    <source>
        <dbReference type="EMBL" id="KKH35552.1"/>
    </source>
</evidence>
<dbReference type="Proteomes" id="UP000034021">
    <property type="component" value="Unassembled WGS sequence"/>
</dbReference>
<dbReference type="Proteomes" id="UP000033933">
    <property type="component" value="Unassembled WGS sequence"/>
</dbReference>
<evidence type="ECO:0000313" key="40">
    <source>
        <dbReference type="Proteomes" id="UP000033885"/>
    </source>
</evidence>
<dbReference type="EMBL" id="JJPS01000044">
    <property type="protein sequence ID" value="KKG92826.1"/>
    <property type="molecule type" value="Genomic_DNA"/>
</dbReference>
<dbReference type="EMBL" id="JJOU01000219">
    <property type="protein sequence ID" value="KKG08102.1"/>
    <property type="molecule type" value="Genomic_DNA"/>
</dbReference>
<dbReference type="EMBL" id="JJOR01000100">
    <property type="protein sequence ID" value="KKG03149.1"/>
    <property type="molecule type" value="Genomic_DNA"/>
</dbReference>
<reference evidence="36 71" key="2">
    <citation type="journal article" date="2020" name="Environ. Microbiol. Rep.">
        <title>Redox cycling of Fe(II) and Fe(III) in magnetite accelerates aceticlastic methanogenesis by Methanosarcina mazei.</title>
        <authorList>
            <person name="Wang H."/>
            <person name="Byrne J.M."/>
            <person name="Liu P."/>
            <person name="Liu J."/>
            <person name="Dong X."/>
            <person name="Lu Y."/>
        </authorList>
    </citation>
    <scope>NUCLEOTIDE SEQUENCE [LARGE SCALE GENOMIC DNA]</scope>
    <source>
        <strain evidence="36">Zm-15</strain>
        <strain evidence="71">zm-15</strain>
    </source>
</reference>
<dbReference type="EMBL" id="JJQR01000028">
    <property type="protein sequence ID" value="KKH77995.1"/>
    <property type="molecule type" value="Genomic_DNA"/>
</dbReference>
<dbReference type="Proteomes" id="UP000034547">
    <property type="component" value="Unassembled WGS sequence"/>
</dbReference>
<dbReference type="EMBL" id="JJRA01000029">
    <property type="protein sequence ID" value="KKI05685.1"/>
    <property type="molecule type" value="Genomic_DNA"/>
</dbReference>
<dbReference type="EMBL" id="JJQH01000161">
    <property type="protein sequence ID" value="KKH36200.1"/>
    <property type="molecule type" value="Genomic_DNA"/>
</dbReference>
<dbReference type="OrthoDB" id="129350at2157"/>
<evidence type="ECO:0000313" key="9">
    <source>
        <dbReference type="EMBL" id="KKG50913.1"/>
    </source>
</evidence>
<dbReference type="Proteomes" id="UP000034820">
    <property type="component" value="Unassembled WGS sequence"/>
</dbReference>
<evidence type="ECO:0000313" key="59">
    <source>
        <dbReference type="Proteomes" id="UP000034668"/>
    </source>
</evidence>
<evidence type="ECO:0000313" key="67">
    <source>
        <dbReference type="Proteomes" id="UP000034925"/>
    </source>
</evidence>
<evidence type="ECO:0000313" key="49">
    <source>
        <dbReference type="Proteomes" id="UP000034195"/>
    </source>
</evidence>
<dbReference type="EMBL" id="JJPD01000027">
    <property type="protein sequence ID" value="KKG44787.1"/>
    <property type="molecule type" value="Genomic_DNA"/>
</dbReference>
<evidence type="ECO:0000313" key="12">
    <source>
        <dbReference type="EMBL" id="KKG80727.1"/>
    </source>
</evidence>
<dbReference type="Proteomes" id="UP000034667">
    <property type="component" value="Unassembled WGS sequence"/>
</dbReference>
<evidence type="ECO:0000313" key="2">
    <source>
        <dbReference type="EMBL" id="KKG03149.1"/>
    </source>
</evidence>
<dbReference type="EMBL" id="JJQX01000119">
    <property type="protein sequence ID" value="KKH94631.1"/>
    <property type="molecule type" value="Genomic_DNA"/>
</dbReference>
<evidence type="ECO:0000313" key="30">
    <source>
        <dbReference type="EMBL" id="KKH84124.1"/>
    </source>
</evidence>
<evidence type="ECO:0000313" key="52">
    <source>
        <dbReference type="Proteomes" id="UP000034387"/>
    </source>
</evidence>
<evidence type="ECO:0000313" key="36">
    <source>
        <dbReference type="EMBL" id="QIB90319.1"/>
    </source>
</evidence>
<evidence type="ECO:0000313" key="46">
    <source>
        <dbReference type="Proteomes" id="UP000034074"/>
    </source>
</evidence>
<evidence type="ECO:0000313" key="42">
    <source>
        <dbReference type="Proteomes" id="UP000033933"/>
    </source>
</evidence>
<dbReference type="EMBL" id="JJPN01000138">
    <property type="protein sequence ID" value="KKG69176.1"/>
    <property type="molecule type" value="Genomic_DNA"/>
</dbReference>
<dbReference type="GeneID" id="24863855"/>
<dbReference type="Proteomes" id="UP000034387">
    <property type="component" value="Unassembled WGS sequence"/>
</dbReference>
<dbReference type="Proteomes" id="UP000033864">
    <property type="component" value="Unassembled WGS sequence"/>
</dbReference>
<evidence type="ECO:0000313" key="24">
    <source>
        <dbReference type="EMBL" id="KKH61865.1"/>
    </source>
</evidence>
<dbReference type="EMBL" id="JJPT01000126">
    <property type="protein sequence ID" value="KKG89097.1"/>
    <property type="molecule type" value="Genomic_DNA"/>
</dbReference>
<evidence type="ECO:0000313" key="39">
    <source>
        <dbReference type="Proteomes" id="UP000033878"/>
    </source>
</evidence>
<evidence type="ECO:0000313" key="37">
    <source>
        <dbReference type="Proteomes" id="UP000033814"/>
    </source>
</evidence>
<evidence type="ECO:0000313" key="33">
    <source>
        <dbReference type="EMBL" id="KKH95860.1"/>
    </source>
</evidence>
<evidence type="ECO:0000313" key="18">
    <source>
        <dbReference type="EMBL" id="KKH10290.1"/>
    </source>
</evidence>
<evidence type="ECO:0000313" key="51">
    <source>
        <dbReference type="Proteomes" id="UP000034243"/>
    </source>
</evidence>
<dbReference type="EMBL" id="JJPY01000040">
    <property type="protein sequence ID" value="KKH10290.1"/>
    <property type="molecule type" value="Genomic_DNA"/>
</dbReference>
<dbReference type="EMBL" id="JJQP01000276">
    <property type="protein sequence ID" value="KKH61865.1"/>
    <property type="molecule type" value="Genomic_DNA"/>
</dbReference>
<dbReference type="Proteomes" id="UP000034142">
    <property type="component" value="Unassembled WGS sequence"/>
</dbReference>
<evidence type="ECO:0000313" key="43">
    <source>
        <dbReference type="Proteomes" id="UP000034021"/>
    </source>
</evidence>
<evidence type="ECO:0000313" key="28">
    <source>
        <dbReference type="EMBL" id="KKH77995.1"/>
    </source>
</evidence>
<dbReference type="Proteomes" id="UP000467371">
    <property type="component" value="Chromosome"/>
</dbReference>
<evidence type="ECO:0000313" key="3">
    <source>
        <dbReference type="EMBL" id="KKG08102.1"/>
    </source>
</evidence>
<evidence type="ECO:0000313" key="47">
    <source>
        <dbReference type="Proteomes" id="UP000034142"/>
    </source>
</evidence>
<dbReference type="Proteomes" id="UP000034668">
    <property type="component" value="Unassembled WGS sequence"/>
</dbReference>
<dbReference type="Proteomes" id="UP000034692">
    <property type="component" value="Unassembled WGS sequence"/>
</dbReference>
<dbReference type="EMBL" id="JJPE01000142">
    <property type="protein sequence ID" value="KKG41057.1"/>
    <property type="molecule type" value="Genomic_DNA"/>
</dbReference>